<reference evidence="1 2" key="1">
    <citation type="journal article" date="2018" name="Mol. Biol. Evol.">
        <title>Broad Genomic Sampling Reveals a Smut Pathogenic Ancestry of the Fungal Clade Ustilaginomycotina.</title>
        <authorList>
            <person name="Kijpornyongpan T."/>
            <person name="Mondo S.J."/>
            <person name="Barry K."/>
            <person name="Sandor L."/>
            <person name="Lee J."/>
            <person name="Lipzen A."/>
            <person name="Pangilinan J."/>
            <person name="LaButti K."/>
            <person name="Hainaut M."/>
            <person name="Henrissat B."/>
            <person name="Grigoriev I.V."/>
            <person name="Spatafora J.W."/>
            <person name="Aime M.C."/>
        </authorList>
    </citation>
    <scope>NUCLEOTIDE SEQUENCE [LARGE SCALE GENOMIC DNA]</scope>
    <source>
        <strain evidence="1 2">SA 807</strain>
    </source>
</reference>
<accession>A0ACD0NUU6</accession>
<evidence type="ECO:0000313" key="1">
    <source>
        <dbReference type="EMBL" id="PWN49604.1"/>
    </source>
</evidence>
<evidence type="ECO:0000313" key="2">
    <source>
        <dbReference type="Proteomes" id="UP000245626"/>
    </source>
</evidence>
<protein>
    <submittedName>
        <fullName evidence="1">Thioredoxin-like protein</fullName>
    </submittedName>
</protein>
<name>A0ACD0NUU6_9BASI</name>
<keyword evidence="2" id="KW-1185">Reference proteome</keyword>
<sequence length="233" mass="27016">MSTTAKATSKIIFHFDTVSPWSYVAYNFLKTYQPIWNVELELRPINLGYVMKYSGNRPPISVANKGMWMFQDMNVASKFYKLELNQPKNFPIDTSNLQAVLRRLKDDRPELLSTITEVFFKAIWNHDMKCKTRPEIESIIDHFKVRSLFERQGGSDLDSILEKSFSKEDKVRLAQEAEKLVEEGAFGMPWMIVKRARDGEETKWFGSDRFEQIAAFLEVPYRGPLGNGQVSKI</sequence>
<proteinExistence type="predicted"/>
<dbReference type="Proteomes" id="UP000245626">
    <property type="component" value="Unassembled WGS sequence"/>
</dbReference>
<organism evidence="1 2">
    <name type="scientific">Violaceomyces palustris</name>
    <dbReference type="NCBI Taxonomy" id="1673888"/>
    <lineage>
        <taxon>Eukaryota</taxon>
        <taxon>Fungi</taxon>
        <taxon>Dikarya</taxon>
        <taxon>Basidiomycota</taxon>
        <taxon>Ustilaginomycotina</taxon>
        <taxon>Ustilaginomycetes</taxon>
        <taxon>Violaceomycetales</taxon>
        <taxon>Violaceomycetaceae</taxon>
        <taxon>Violaceomyces</taxon>
    </lineage>
</organism>
<dbReference type="EMBL" id="KZ820028">
    <property type="protein sequence ID" value="PWN49604.1"/>
    <property type="molecule type" value="Genomic_DNA"/>
</dbReference>
<gene>
    <name evidence="1" type="ORF">IE53DRAFT_135972</name>
</gene>